<accession>A0A8X7W4P2</accession>
<evidence type="ECO:0000313" key="2">
    <source>
        <dbReference type="Proteomes" id="UP000886595"/>
    </source>
</evidence>
<reference evidence="1 2" key="1">
    <citation type="submission" date="2020-02" db="EMBL/GenBank/DDBJ databases">
        <authorList>
            <person name="Ma Q."/>
            <person name="Huang Y."/>
            <person name="Song X."/>
            <person name="Pei D."/>
        </authorList>
    </citation>
    <scope>NUCLEOTIDE SEQUENCE [LARGE SCALE GENOMIC DNA]</scope>
    <source>
        <strain evidence="1">Sxm20200214</strain>
        <tissue evidence="1">Leaf</tissue>
    </source>
</reference>
<dbReference type="Proteomes" id="UP000886595">
    <property type="component" value="Unassembled WGS sequence"/>
</dbReference>
<comment type="caution">
    <text evidence="1">The sequence shown here is derived from an EMBL/GenBank/DDBJ whole genome shotgun (WGS) entry which is preliminary data.</text>
</comment>
<organism evidence="1 2">
    <name type="scientific">Brassica carinata</name>
    <name type="common">Ethiopian mustard</name>
    <name type="synonym">Abyssinian cabbage</name>
    <dbReference type="NCBI Taxonomy" id="52824"/>
    <lineage>
        <taxon>Eukaryota</taxon>
        <taxon>Viridiplantae</taxon>
        <taxon>Streptophyta</taxon>
        <taxon>Embryophyta</taxon>
        <taxon>Tracheophyta</taxon>
        <taxon>Spermatophyta</taxon>
        <taxon>Magnoliopsida</taxon>
        <taxon>eudicotyledons</taxon>
        <taxon>Gunneridae</taxon>
        <taxon>Pentapetalae</taxon>
        <taxon>rosids</taxon>
        <taxon>malvids</taxon>
        <taxon>Brassicales</taxon>
        <taxon>Brassicaceae</taxon>
        <taxon>Brassiceae</taxon>
        <taxon>Brassica</taxon>
    </lineage>
</organism>
<name>A0A8X7W4P2_BRACI</name>
<proteinExistence type="predicted"/>
<dbReference type="Gene3D" id="1.10.472.10">
    <property type="entry name" value="Cyclin-like"/>
    <property type="match status" value="1"/>
</dbReference>
<sequence>MKCLTNRVTQTESFSEKGLTFISGEESALHLTDVQDNIEVMSAPFTKRKECLSGAPDISSTTKKVCPKQVLFGDDEEDEDGSKTLDIDSVMKTMNLLLWSMLRTCTHCTKKFSLLLRSVLQNGNKPQMYMQTRPEINKIILGSLEWYLTVPTQNMFLGMSIKVVVPDLETEYMAHFFVELETVHSIPISLF</sequence>
<dbReference type="AlphaFoldDB" id="A0A8X7W4P2"/>
<protein>
    <submittedName>
        <fullName evidence="1">Uncharacterized protein</fullName>
    </submittedName>
</protein>
<dbReference type="EMBL" id="JAAMPC010000003">
    <property type="protein sequence ID" value="KAG2322999.1"/>
    <property type="molecule type" value="Genomic_DNA"/>
</dbReference>
<keyword evidence="2" id="KW-1185">Reference proteome</keyword>
<dbReference type="OrthoDB" id="10586250at2759"/>
<gene>
    <name evidence="1" type="ORF">Bca52824_016212</name>
</gene>
<evidence type="ECO:0000313" key="1">
    <source>
        <dbReference type="EMBL" id="KAG2322999.1"/>
    </source>
</evidence>